<sequence>MFKVATTRPRRPGRVGCAEAEGTCDEAAALLDEALERLGPMTPLPAADLRQRRNAIPQSA</sequence>
<dbReference type="AlphaFoldDB" id="A0A7G6WUY8"/>
<keyword evidence="2" id="KW-1185">Reference proteome</keyword>
<gene>
    <name evidence="1" type="ORF">F1D05_07635</name>
</gene>
<dbReference type="RefSeq" id="WP_185446632.1">
    <property type="nucleotide sequence ID" value="NZ_CP043661.1"/>
</dbReference>
<reference evidence="1 2" key="2">
    <citation type="journal article" date="2020" name="Microbiol. Resour. Announc.">
        <title>Antarctic desert soil bacteria exhibit high novel natural product potential, evaluated through long-read genome sequencing and comparative genomics.</title>
        <authorList>
            <person name="Benaud N."/>
            <person name="Edwards R.J."/>
            <person name="Amos T.G."/>
            <person name="D'Agostino P.M."/>
            <person name="Gutierrez-Chavez C."/>
            <person name="Montgomery K."/>
            <person name="Nicetic I."/>
            <person name="Ferrari B.C."/>
        </authorList>
    </citation>
    <scope>NUCLEOTIDE SEQUENCE [LARGE SCALE GENOMIC DNA]</scope>
    <source>
        <strain evidence="1 2">SPB151</strain>
    </source>
</reference>
<dbReference type="KEGG" id="kqi:F1D05_07635"/>
<reference evidence="2" key="1">
    <citation type="submission" date="2019-09" db="EMBL/GenBank/DDBJ databases">
        <title>Antimicrobial potential of Antarctic Bacteria.</title>
        <authorList>
            <person name="Benaud N."/>
            <person name="Edwards R.J."/>
            <person name="Ferrari B.C."/>
        </authorList>
    </citation>
    <scope>NUCLEOTIDE SEQUENCE [LARGE SCALE GENOMIC DNA]</scope>
    <source>
        <strain evidence="2">SPB151</strain>
    </source>
</reference>
<dbReference type="EMBL" id="CP043661">
    <property type="protein sequence ID" value="QNE17803.1"/>
    <property type="molecule type" value="Genomic_DNA"/>
</dbReference>
<organism evidence="1 2">
    <name type="scientific">Kribbella qitaiheensis</name>
    <dbReference type="NCBI Taxonomy" id="1544730"/>
    <lineage>
        <taxon>Bacteria</taxon>
        <taxon>Bacillati</taxon>
        <taxon>Actinomycetota</taxon>
        <taxon>Actinomycetes</taxon>
        <taxon>Propionibacteriales</taxon>
        <taxon>Kribbellaceae</taxon>
        <taxon>Kribbella</taxon>
    </lineage>
</organism>
<proteinExistence type="predicted"/>
<name>A0A7G6WUY8_9ACTN</name>
<dbReference type="Proteomes" id="UP000515563">
    <property type="component" value="Chromosome"/>
</dbReference>
<accession>A0A7G6WUY8</accession>
<evidence type="ECO:0000313" key="1">
    <source>
        <dbReference type="EMBL" id="QNE17803.1"/>
    </source>
</evidence>
<evidence type="ECO:0000313" key="2">
    <source>
        <dbReference type="Proteomes" id="UP000515563"/>
    </source>
</evidence>
<protein>
    <submittedName>
        <fullName evidence="1">Uncharacterized protein</fullName>
    </submittedName>
</protein>